<feature type="transmembrane region" description="Helical" evidence="1">
    <location>
        <begin position="51"/>
        <end position="72"/>
    </location>
</feature>
<accession>A0ABN3ALL4</accession>
<reference evidence="2 3" key="1">
    <citation type="journal article" date="2019" name="Int. J. Syst. Evol. Microbiol.">
        <title>The Global Catalogue of Microorganisms (GCM) 10K type strain sequencing project: providing services to taxonomists for standard genome sequencing and annotation.</title>
        <authorList>
            <consortium name="The Broad Institute Genomics Platform"/>
            <consortium name="The Broad Institute Genome Sequencing Center for Infectious Disease"/>
            <person name="Wu L."/>
            <person name="Ma J."/>
        </authorList>
    </citation>
    <scope>NUCLEOTIDE SEQUENCE [LARGE SCALE GENOMIC DNA]</scope>
    <source>
        <strain evidence="2 3">JCM 16026</strain>
    </source>
</reference>
<sequence>MAWLGILVVVTTVMALRLPQLERLARARTAPLSGDPGDAALDGASVRGGVLAAIVVLVVVTIAVAVVVSLLERWLGPAAWAPRSWLRLGAGGLVLGVTTVGLQLGAIALDVESVGTSPLALGPIAALAALVPFAFREPRSPRGYRRALVVTVAAGVLPWMQ</sequence>
<organism evidence="2 3">
    <name type="scientific">Agrococcus versicolor</name>
    <dbReference type="NCBI Taxonomy" id="501482"/>
    <lineage>
        <taxon>Bacteria</taxon>
        <taxon>Bacillati</taxon>
        <taxon>Actinomycetota</taxon>
        <taxon>Actinomycetes</taxon>
        <taxon>Micrococcales</taxon>
        <taxon>Microbacteriaceae</taxon>
        <taxon>Agrococcus</taxon>
    </lineage>
</organism>
<evidence type="ECO:0000256" key="1">
    <source>
        <dbReference type="SAM" id="Phobius"/>
    </source>
</evidence>
<feature type="transmembrane region" description="Helical" evidence="1">
    <location>
        <begin position="84"/>
        <end position="109"/>
    </location>
</feature>
<dbReference type="RefSeq" id="WP_344339988.1">
    <property type="nucleotide sequence ID" value="NZ_BAAAQT010000004.1"/>
</dbReference>
<protein>
    <submittedName>
        <fullName evidence="2">Uncharacterized protein</fullName>
    </submittedName>
</protein>
<evidence type="ECO:0000313" key="2">
    <source>
        <dbReference type="EMBL" id="GAA2171395.1"/>
    </source>
</evidence>
<proteinExistence type="predicted"/>
<comment type="caution">
    <text evidence="2">The sequence shown here is derived from an EMBL/GenBank/DDBJ whole genome shotgun (WGS) entry which is preliminary data.</text>
</comment>
<gene>
    <name evidence="2" type="ORF">GCM10009846_05080</name>
</gene>
<name>A0ABN3ALL4_9MICO</name>
<keyword evidence="1" id="KW-1133">Transmembrane helix</keyword>
<evidence type="ECO:0000313" key="3">
    <source>
        <dbReference type="Proteomes" id="UP001501599"/>
    </source>
</evidence>
<keyword evidence="3" id="KW-1185">Reference proteome</keyword>
<keyword evidence="1" id="KW-0812">Transmembrane</keyword>
<feature type="transmembrane region" description="Helical" evidence="1">
    <location>
        <begin position="115"/>
        <end position="135"/>
    </location>
</feature>
<keyword evidence="1" id="KW-0472">Membrane</keyword>
<dbReference type="Proteomes" id="UP001501599">
    <property type="component" value="Unassembled WGS sequence"/>
</dbReference>
<dbReference type="EMBL" id="BAAAQT010000004">
    <property type="protein sequence ID" value="GAA2171395.1"/>
    <property type="molecule type" value="Genomic_DNA"/>
</dbReference>